<proteinExistence type="predicted"/>
<feature type="domain" description="PiggyBac transposable element-derived protein" evidence="2">
    <location>
        <begin position="172"/>
        <end position="362"/>
    </location>
</feature>
<keyword evidence="4" id="KW-1185">Reference proteome</keyword>
<dbReference type="AlphaFoldDB" id="A0AB34JC11"/>
<dbReference type="Pfam" id="PF13843">
    <property type="entry name" value="DDE_Tnp_1_7"/>
    <property type="match status" value="1"/>
</dbReference>
<name>A0AB34JC11_PRYPA</name>
<dbReference type="Proteomes" id="UP001515480">
    <property type="component" value="Unassembled WGS sequence"/>
</dbReference>
<dbReference type="InterPro" id="IPR029526">
    <property type="entry name" value="PGBD"/>
</dbReference>
<comment type="caution">
    <text evidence="3">The sequence shown here is derived from an EMBL/GenBank/DDBJ whole genome shotgun (WGS) entry which is preliminary data.</text>
</comment>
<evidence type="ECO:0000259" key="2">
    <source>
        <dbReference type="Pfam" id="PF13843"/>
    </source>
</evidence>
<evidence type="ECO:0000313" key="4">
    <source>
        <dbReference type="Proteomes" id="UP001515480"/>
    </source>
</evidence>
<feature type="region of interest" description="Disordered" evidence="1">
    <location>
        <begin position="114"/>
        <end position="133"/>
    </location>
</feature>
<dbReference type="PANTHER" id="PTHR46599">
    <property type="entry name" value="PIGGYBAC TRANSPOSABLE ELEMENT-DERIVED PROTEIN 4"/>
    <property type="match status" value="1"/>
</dbReference>
<gene>
    <name evidence="3" type="ORF">AB1Y20_003446</name>
</gene>
<sequence>MPSAITTNGQAKTYDEICAIIRSLKSVKGLRLRIGAAFWGEEFAADSEKLKYMGTVNRWNDPSTKQTLMVLWEGYTQCQRAPIDKMQKTESGTELDLELLPYEDGVYPSLQEEEATVRPHRQPPEDAPTTLDVDGQCWTRRCSTYVDKDSRSEERFKPSLNSGGNKLESIEELFNFFLPEQWLADILKYTNPKLDNRDSISAKLTEGELLRFFGYMLSLSIHKGVPLDKMWSKTSIPNSTAPPPMMGRHGMSQNRFFKIRSVFTCGPTDDASFADNEWCFVENILNSFNSSMQDKVIPGWLLAPDESMSAWRGKVGRNNFTKIPKLMFVRRKPEPLGAEFKNIGDALSGLILRMEITKGKAEATAIS</sequence>
<dbReference type="EMBL" id="JBGBPQ010000010">
    <property type="protein sequence ID" value="KAL1519186.1"/>
    <property type="molecule type" value="Genomic_DNA"/>
</dbReference>
<reference evidence="3 4" key="1">
    <citation type="journal article" date="2024" name="Science">
        <title>Giant polyketide synthase enzymes in the biosynthesis of giant marine polyether toxins.</title>
        <authorList>
            <person name="Fallon T.R."/>
            <person name="Shende V.V."/>
            <person name="Wierzbicki I.H."/>
            <person name="Pendleton A.L."/>
            <person name="Watervoot N.F."/>
            <person name="Auber R.P."/>
            <person name="Gonzalez D.J."/>
            <person name="Wisecaver J.H."/>
            <person name="Moore B.S."/>
        </authorList>
    </citation>
    <scope>NUCLEOTIDE SEQUENCE [LARGE SCALE GENOMIC DNA]</scope>
    <source>
        <strain evidence="3 4">12B1</strain>
    </source>
</reference>
<dbReference type="PANTHER" id="PTHR46599:SF3">
    <property type="entry name" value="PIGGYBAC TRANSPOSABLE ELEMENT-DERIVED PROTEIN 4"/>
    <property type="match status" value="1"/>
</dbReference>
<organism evidence="3 4">
    <name type="scientific">Prymnesium parvum</name>
    <name type="common">Toxic golden alga</name>
    <dbReference type="NCBI Taxonomy" id="97485"/>
    <lineage>
        <taxon>Eukaryota</taxon>
        <taxon>Haptista</taxon>
        <taxon>Haptophyta</taxon>
        <taxon>Prymnesiophyceae</taxon>
        <taxon>Prymnesiales</taxon>
        <taxon>Prymnesiaceae</taxon>
        <taxon>Prymnesium</taxon>
    </lineage>
</organism>
<evidence type="ECO:0000313" key="3">
    <source>
        <dbReference type="EMBL" id="KAL1519186.1"/>
    </source>
</evidence>
<accession>A0AB34JC11</accession>
<evidence type="ECO:0000256" key="1">
    <source>
        <dbReference type="SAM" id="MobiDB-lite"/>
    </source>
</evidence>
<protein>
    <recommendedName>
        <fullName evidence="2">PiggyBac transposable element-derived protein domain-containing protein</fullName>
    </recommendedName>
</protein>